<dbReference type="GO" id="GO:0015074">
    <property type="term" value="P:DNA integration"/>
    <property type="evidence" value="ECO:0007669"/>
    <property type="project" value="UniProtKB-KW"/>
</dbReference>
<evidence type="ECO:0000256" key="4">
    <source>
        <dbReference type="ARBA" id="ARBA00023172"/>
    </source>
</evidence>
<evidence type="ECO:0000259" key="5">
    <source>
        <dbReference type="PROSITE" id="PS51898"/>
    </source>
</evidence>
<evidence type="ECO:0000313" key="6">
    <source>
        <dbReference type="EMBL" id="APG10173.1"/>
    </source>
</evidence>
<dbReference type="Proteomes" id="UP000181962">
    <property type="component" value="Chromosome"/>
</dbReference>
<dbReference type="InterPro" id="IPR011010">
    <property type="entry name" value="DNA_brk_join_enz"/>
</dbReference>
<evidence type="ECO:0000256" key="2">
    <source>
        <dbReference type="ARBA" id="ARBA00022908"/>
    </source>
</evidence>
<keyword evidence="3" id="KW-0238">DNA-binding</keyword>
<feature type="domain" description="Tyr recombinase" evidence="5">
    <location>
        <begin position="160"/>
        <end position="339"/>
    </location>
</feature>
<evidence type="ECO:0000313" key="7">
    <source>
        <dbReference type="Proteomes" id="UP000181962"/>
    </source>
</evidence>
<name>A0A1L3FA63_BRAJP</name>
<dbReference type="EMBL" id="CP017637">
    <property type="protein sequence ID" value="APG10173.1"/>
    <property type="molecule type" value="Genomic_DNA"/>
</dbReference>
<dbReference type="PROSITE" id="PS51898">
    <property type="entry name" value="TYR_RECOMBINASE"/>
    <property type="match status" value="1"/>
</dbReference>
<dbReference type="Pfam" id="PF00589">
    <property type="entry name" value="Phage_integrase"/>
    <property type="match status" value="1"/>
</dbReference>
<dbReference type="InterPro" id="IPR013762">
    <property type="entry name" value="Integrase-like_cat_sf"/>
</dbReference>
<sequence length="378" mass="41531">MKLKMPPYVDRFVDRHGKARHYFRKHGGPRVPLEGLPWSAPFMTAYKAAAEGQGAVPKGTHAIVRGTVEAAIIGYLGSNDWKQQAQTSRELRKPIIERFRGDYGVHKLRALRRGHVQQIIADKTPSAQSNWLKALRHFTGWALRENLIAADPCAGVKLARKPQTGGFMTWTEDHVATYRAKYPLGSKPRLALELMLNLGVRISDARQIGPQHVKDGVLENFQPQKTSTTGGHTINVPVNGDLARAVAAMAVVGRESYLVTSEGRILTAKYLGELMRRWCNDAGLPECTSHGLRKLNLVRLAEAGCSVFEVASISGHRNLKEVETYTAAANRKKLALIAMARLAGIALDATLPLDKLREAYAAATDAQPDVTCCRPTGF</sequence>
<dbReference type="Gene3D" id="1.10.443.10">
    <property type="entry name" value="Intergrase catalytic core"/>
    <property type="match status" value="1"/>
</dbReference>
<dbReference type="PANTHER" id="PTHR30629">
    <property type="entry name" value="PROPHAGE INTEGRASE"/>
    <property type="match status" value="1"/>
</dbReference>
<reference evidence="6 7" key="1">
    <citation type="submission" date="2016-11" db="EMBL/GenBank/DDBJ databases">
        <title>Complete Genome Sequence of Bradyrhizobium sp. strain J5, an isolated from soybean nodule in Hokkaido.</title>
        <authorList>
            <person name="Kanehara K."/>
        </authorList>
    </citation>
    <scope>NUCLEOTIDE SEQUENCE [LARGE SCALE GENOMIC DNA]</scope>
    <source>
        <strain evidence="6 7">J5</strain>
    </source>
</reference>
<dbReference type="PANTHER" id="PTHR30629:SF2">
    <property type="entry name" value="PROPHAGE INTEGRASE INTS-RELATED"/>
    <property type="match status" value="1"/>
</dbReference>
<protein>
    <recommendedName>
        <fullName evidence="5">Tyr recombinase domain-containing protein</fullName>
    </recommendedName>
</protein>
<dbReference type="SUPFAM" id="SSF56349">
    <property type="entry name" value="DNA breaking-rejoining enzymes"/>
    <property type="match status" value="1"/>
</dbReference>
<dbReference type="GO" id="GO:0006310">
    <property type="term" value="P:DNA recombination"/>
    <property type="evidence" value="ECO:0007669"/>
    <property type="project" value="UniProtKB-KW"/>
</dbReference>
<proteinExistence type="inferred from homology"/>
<comment type="similarity">
    <text evidence="1">Belongs to the 'phage' integrase family.</text>
</comment>
<dbReference type="RefSeq" id="WP_071911518.1">
    <property type="nucleotide sequence ID" value="NZ_CP017637.1"/>
</dbReference>
<evidence type="ECO:0000256" key="1">
    <source>
        <dbReference type="ARBA" id="ARBA00008857"/>
    </source>
</evidence>
<organism evidence="6 7">
    <name type="scientific">Bradyrhizobium japonicum</name>
    <dbReference type="NCBI Taxonomy" id="375"/>
    <lineage>
        <taxon>Bacteria</taxon>
        <taxon>Pseudomonadati</taxon>
        <taxon>Pseudomonadota</taxon>
        <taxon>Alphaproteobacteria</taxon>
        <taxon>Hyphomicrobiales</taxon>
        <taxon>Nitrobacteraceae</taxon>
        <taxon>Bradyrhizobium</taxon>
    </lineage>
</organism>
<dbReference type="InterPro" id="IPR002104">
    <property type="entry name" value="Integrase_catalytic"/>
</dbReference>
<dbReference type="AlphaFoldDB" id="A0A1L3FA63"/>
<keyword evidence="2" id="KW-0229">DNA integration</keyword>
<evidence type="ECO:0000256" key="3">
    <source>
        <dbReference type="ARBA" id="ARBA00023125"/>
    </source>
</evidence>
<accession>A0A1L3FA63</accession>
<dbReference type="InterPro" id="IPR050808">
    <property type="entry name" value="Phage_Integrase"/>
</dbReference>
<keyword evidence="4" id="KW-0233">DNA recombination</keyword>
<dbReference type="Gene3D" id="1.10.150.130">
    <property type="match status" value="1"/>
</dbReference>
<dbReference type="InterPro" id="IPR010998">
    <property type="entry name" value="Integrase_recombinase_N"/>
</dbReference>
<gene>
    <name evidence="6" type="ORF">BKD09_17740</name>
</gene>
<dbReference type="GO" id="GO:0003677">
    <property type="term" value="F:DNA binding"/>
    <property type="evidence" value="ECO:0007669"/>
    <property type="project" value="UniProtKB-KW"/>
</dbReference>